<feature type="region of interest" description="Disordered" evidence="1">
    <location>
        <begin position="86"/>
        <end position="105"/>
    </location>
</feature>
<protein>
    <submittedName>
        <fullName evidence="2">Uncharacterized protein</fullName>
    </submittedName>
</protein>
<reference evidence="2 3" key="1">
    <citation type="submission" date="2021-06" db="EMBL/GenBank/DDBJ databases">
        <authorList>
            <person name="Palmer J.M."/>
        </authorList>
    </citation>
    <scope>NUCLEOTIDE SEQUENCE [LARGE SCALE GENOMIC DNA]</scope>
    <source>
        <strain evidence="2 3">GA_2019</strain>
        <tissue evidence="2">Muscle</tissue>
    </source>
</reference>
<evidence type="ECO:0000313" key="3">
    <source>
        <dbReference type="Proteomes" id="UP001476798"/>
    </source>
</evidence>
<accession>A0ABV0NVW2</accession>
<feature type="non-terminal residue" evidence="2">
    <location>
        <position position="1"/>
    </location>
</feature>
<name>A0ABV0NVW2_9TELE</name>
<proteinExistence type="predicted"/>
<evidence type="ECO:0000313" key="2">
    <source>
        <dbReference type="EMBL" id="MEQ2175550.1"/>
    </source>
</evidence>
<evidence type="ECO:0000256" key="1">
    <source>
        <dbReference type="SAM" id="MobiDB-lite"/>
    </source>
</evidence>
<keyword evidence="3" id="KW-1185">Reference proteome</keyword>
<comment type="caution">
    <text evidence="2">The sequence shown here is derived from an EMBL/GenBank/DDBJ whole genome shotgun (WGS) entry which is preliminary data.</text>
</comment>
<gene>
    <name evidence="2" type="ORF">GOODEAATRI_018988</name>
</gene>
<sequence>EVGSCELVVQAVLPERWMRQKKRVPGDLLEDEPVASPEAAFEVNVHNVILDTGKMNLQLPSHKSSFTDPENETILVDVEELCRQISDSSTARNNPSQFSPATATGQETELSALLYPPLATYIKSLSHDSDSSSHTQTSLDTTVDYISSHGQVNLDNYDEEDEEEFPEMQFFPSLSILMEPVGFGGKLTLDAVKIDCMDFFQNA</sequence>
<dbReference type="EMBL" id="JAHRIO010051628">
    <property type="protein sequence ID" value="MEQ2175550.1"/>
    <property type="molecule type" value="Genomic_DNA"/>
</dbReference>
<dbReference type="Proteomes" id="UP001476798">
    <property type="component" value="Unassembled WGS sequence"/>
</dbReference>
<organism evidence="2 3">
    <name type="scientific">Goodea atripinnis</name>
    <dbReference type="NCBI Taxonomy" id="208336"/>
    <lineage>
        <taxon>Eukaryota</taxon>
        <taxon>Metazoa</taxon>
        <taxon>Chordata</taxon>
        <taxon>Craniata</taxon>
        <taxon>Vertebrata</taxon>
        <taxon>Euteleostomi</taxon>
        <taxon>Actinopterygii</taxon>
        <taxon>Neopterygii</taxon>
        <taxon>Teleostei</taxon>
        <taxon>Neoteleostei</taxon>
        <taxon>Acanthomorphata</taxon>
        <taxon>Ovalentaria</taxon>
        <taxon>Atherinomorphae</taxon>
        <taxon>Cyprinodontiformes</taxon>
        <taxon>Goodeidae</taxon>
        <taxon>Goodea</taxon>
    </lineage>
</organism>